<dbReference type="PANTHER" id="PTHR22604">
    <property type="entry name" value="OXIDOREDUCTASES"/>
    <property type="match status" value="1"/>
</dbReference>
<dbReference type="InterPro" id="IPR055170">
    <property type="entry name" value="GFO_IDH_MocA-like_dom"/>
</dbReference>
<dbReference type="SUPFAM" id="SSF55347">
    <property type="entry name" value="Glyceraldehyde-3-phosphate dehydrogenase-like, C-terminal domain"/>
    <property type="match status" value="1"/>
</dbReference>
<sequence>MRFGILSTANIARTAVMPAIAASDHDLVAVASRNRDRARDLADEFGIDAAYGSYDGLLADDDVDAVYNPLPNALHREWTEKAAEAGKHVLCEKPLGVDADDAAHMVDFCEDHGVTLMEAFMYRHHPRTERAVEIAAEELGEIHSVNATFTFNLGGRPDDIRLDPDLAGGSLMDVGCYAVNVARTFLGQPDSVHASTLDRRDSGVDTHVAGVLDYPHALANVTAGFDSKSVEHYRVEGEDGWLEVHDAFTPGADERAELTYEADGRRVTETFDPVDQYEREVEAFADAVDTGSAPRMSGAEAVENMAVIDALYESAERGERVDLE</sequence>
<dbReference type="RefSeq" id="WP_188977998.1">
    <property type="nucleotide sequence ID" value="NZ_BMPG01000002.1"/>
</dbReference>
<comment type="caution">
    <text evidence="5">The sequence shown here is derived from an EMBL/GenBank/DDBJ whole genome shotgun (WGS) entry which is preliminary data.</text>
</comment>
<dbReference type="Pfam" id="PF22725">
    <property type="entry name" value="GFO_IDH_MocA_C3"/>
    <property type="match status" value="1"/>
</dbReference>
<dbReference type="GO" id="GO:0000166">
    <property type="term" value="F:nucleotide binding"/>
    <property type="evidence" value="ECO:0007669"/>
    <property type="project" value="InterPro"/>
</dbReference>
<dbReference type="Pfam" id="PF01408">
    <property type="entry name" value="GFO_IDH_MocA"/>
    <property type="match status" value="1"/>
</dbReference>
<reference evidence="5" key="2">
    <citation type="submission" date="2020-09" db="EMBL/GenBank/DDBJ databases">
        <authorList>
            <person name="Sun Q."/>
            <person name="Ohkuma M."/>
        </authorList>
    </citation>
    <scope>NUCLEOTIDE SEQUENCE</scope>
    <source>
        <strain evidence="5">JCM 19596</strain>
    </source>
</reference>
<dbReference type="SUPFAM" id="SSF51735">
    <property type="entry name" value="NAD(P)-binding Rossmann-fold domains"/>
    <property type="match status" value="1"/>
</dbReference>
<keyword evidence="2" id="KW-0560">Oxidoreductase</keyword>
<evidence type="ECO:0000259" key="4">
    <source>
        <dbReference type="Pfam" id="PF22725"/>
    </source>
</evidence>
<dbReference type="PANTHER" id="PTHR22604:SF105">
    <property type="entry name" value="TRANS-1,2-DIHYDROBENZENE-1,2-DIOL DEHYDROGENASE"/>
    <property type="match status" value="1"/>
</dbReference>
<proteinExistence type="inferred from homology"/>
<reference evidence="5" key="1">
    <citation type="journal article" date="2014" name="Int. J. Syst. Evol. Microbiol.">
        <title>Complete genome sequence of Corynebacterium casei LMG S-19264T (=DSM 44701T), isolated from a smear-ripened cheese.</title>
        <authorList>
            <consortium name="US DOE Joint Genome Institute (JGI-PGF)"/>
            <person name="Walter F."/>
            <person name="Albersmeier A."/>
            <person name="Kalinowski J."/>
            <person name="Ruckert C."/>
        </authorList>
    </citation>
    <scope>NUCLEOTIDE SEQUENCE</scope>
    <source>
        <strain evidence="5">JCM 19596</strain>
    </source>
</reference>
<evidence type="ECO:0000256" key="1">
    <source>
        <dbReference type="ARBA" id="ARBA00010928"/>
    </source>
</evidence>
<dbReference type="Proteomes" id="UP000607197">
    <property type="component" value="Unassembled WGS sequence"/>
</dbReference>
<comment type="similarity">
    <text evidence="1">Belongs to the Gfo/Idh/MocA family.</text>
</comment>
<keyword evidence="6" id="KW-1185">Reference proteome</keyword>
<evidence type="ECO:0000313" key="6">
    <source>
        <dbReference type="Proteomes" id="UP000607197"/>
    </source>
</evidence>
<dbReference type="Gene3D" id="3.40.50.720">
    <property type="entry name" value="NAD(P)-binding Rossmann-like Domain"/>
    <property type="match status" value="1"/>
</dbReference>
<dbReference type="EMBL" id="BMPG01000002">
    <property type="protein sequence ID" value="GGL59707.1"/>
    <property type="molecule type" value="Genomic_DNA"/>
</dbReference>
<dbReference type="InterPro" id="IPR050984">
    <property type="entry name" value="Gfo/Idh/MocA_domain"/>
</dbReference>
<evidence type="ECO:0000256" key="2">
    <source>
        <dbReference type="ARBA" id="ARBA00023002"/>
    </source>
</evidence>
<organism evidence="5 6">
    <name type="scientific">Halocalculus aciditolerans</name>
    <dbReference type="NCBI Taxonomy" id="1383812"/>
    <lineage>
        <taxon>Archaea</taxon>
        <taxon>Methanobacteriati</taxon>
        <taxon>Methanobacteriota</taxon>
        <taxon>Stenosarchaea group</taxon>
        <taxon>Halobacteria</taxon>
        <taxon>Halobacteriales</taxon>
        <taxon>Halobacteriaceae</taxon>
        <taxon>Halocalculus</taxon>
    </lineage>
</organism>
<protein>
    <submittedName>
        <fullName evidence="5">Oxidoreductase</fullName>
    </submittedName>
</protein>
<accession>A0A830FM26</accession>
<dbReference type="InterPro" id="IPR036291">
    <property type="entry name" value="NAD(P)-bd_dom_sf"/>
</dbReference>
<dbReference type="OrthoDB" id="25239at2157"/>
<gene>
    <name evidence="5" type="ORF">GCM10009039_17430</name>
</gene>
<feature type="domain" description="Gfo/Idh/MocA-like oxidoreductase N-terminal" evidence="3">
    <location>
        <begin position="2"/>
        <end position="119"/>
    </location>
</feature>
<dbReference type="InterPro" id="IPR000683">
    <property type="entry name" value="Gfo/Idh/MocA-like_OxRdtase_N"/>
</dbReference>
<dbReference type="AlphaFoldDB" id="A0A830FM26"/>
<dbReference type="GO" id="GO:0016491">
    <property type="term" value="F:oxidoreductase activity"/>
    <property type="evidence" value="ECO:0007669"/>
    <property type="project" value="UniProtKB-KW"/>
</dbReference>
<feature type="domain" description="GFO/IDH/MocA-like oxidoreductase" evidence="4">
    <location>
        <begin position="134"/>
        <end position="243"/>
    </location>
</feature>
<name>A0A830FM26_9EURY</name>
<evidence type="ECO:0000313" key="5">
    <source>
        <dbReference type="EMBL" id="GGL59707.1"/>
    </source>
</evidence>
<dbReference type="Gene3D" id="3.30.360.10">
    <property type="entry name" value="Dihydrodipicolinate Reductase, domain 2"/>
    <property type="match status" value="1"/>
</dbReference>
<evidence type="ECO:0000259" key="3">
    <source>
        <dbReference type="Pfam" id="PF01408"/>
    </source>
</evidence>